<dbReference type="SUPFAM" id="SSF53448">
    <property type="entry name" value="Nucleotide-diphospho-sugar transferases"/>
    <property type="match status" value="1"/>
</dbReference>
<name>A0A5C5BFX6_9MICO</name>
<dbReference type="PANTHER" id="PTHR43777">
    <property type="entry name" value="MOLYBDENUM COFACTOR CYTIDYLYLTRANSFERASE"/>
    <property type="match status" value="1"/>
</dbReference>
<evidence type="ECO:0000259" key="2">
    <source>
        <dbReference type="Pfam" id="PF12804"/>
    </source>
</evidence>
<dbReference type="RefSeq" id="WP_139985526.1">
    <property type="nucleotide sequence ID" value="NZ_VENP01000002.1"/>
</dbReference>
<dbReference type="GO" id="GO:0016779">
    <property type="term" value="F:nucleotidyltransferase activity"/>
    <property type="evidence" value="ECO:0007669"/>
    <property type="project" value="UniProtKB-ARBA"/>
</dbReference>
<organism evidence="3 4">
    <name type="scientific">Miniimonas arenae</name>
    <dbReference type="NCBI Taxonomy" id="676201"/>
    <lineage>
        <taxon>Bacteria</taxon>
        <taxon>Bacillati</taxon>
        <taxon>Actinomycetota</taxon>
        <taxon>Actinomycetes</taxon>
        <taxon>Micrococcales</taxon>
        <taxon>Beutenbergiaceae</taxon>
        <taxon>Miniimonas</taxon>
    </lineage>
</organism>
<evidence type="ECO:0000313" key="4">
    <source>
        <dbReference type="Proteomes" id="UP000313849"/>
    </source>
</evidence>
<dbReference type="OrthoDB" id="4427994at2"/>
<evidence type="ECO:0000256" key="1">
    <source>
        <dbReference type="SAM" id="MobiDB-lite"/>
    </source>
</evidence>
<gene>
    <name evidence="3" type="ORF">FH969_01035</name>
</gene>
<dbReference type="InterPro" id="IPR029044">
    <property type="entry name" value="Nucleotide-diphossugar_trans"/>
</dbReference>
<dbReference type="InterPro" id="IPR025877">
    <property type="entry name" value="MobA-like_NTP_Trfase"/>
</dbReference>
<dbReference type="AlphaFoldDB" id="A0A5C5BFX6"/>
<dbReference type="Gene3D" id="3.90.550.10">
    <property type="entry name" value="Spore Coat Polysaccharide Biosynthesis Protein SpsA, Chain A"/>
    <property type="match status" value="1"/>
</dbReference>
<feature type="region of interest" description="Disordered" evidence="1">
    <location>
        <begin position="198"/>
        <end position="218"/>
    </location>
</feature>
<dbReference type="Pfam" id="PF12804">
    <property type="entry name" value="NTP_transf_3"/>
    <property type="match status" value="1"/>
</dbReference>
<dbReference type="Proteomes" id="UP000313849">
    <property type="component" value="Unassembled WGS sequence"/>
</dbReference>
<keyword evidence="3" id="KW-0808">Transferase</keyword>
<sequence length="218" mass="21920">MTDGEREVAGLVLAAGAGTRFGGPKGLARDETGVPWIVSACVTLRLAGVGRIGVVVGARGEEVGALVPDGAAVVCAPDWEAGVSASLRAGLAWAADLPAAVHALVVTLADLVGMPPAVVTAVMHDGVDSHVLRRAVYEGEPGHPVLLGRDSWAPTAAAVTGDKGAGAYLARAGVERVEVAHLWHGRDVDLQAARGVSDAAPGVNESDALTDSDGPLLP</sequence>
<feature type="domain" description="MobA-like NTP transferase" evidence="2">
    <location>
        <begin position="10"/>
        <end position="171"/>
    </location>
</feature>
<accession>A0A5C5BFX6</accession>
<dbReference type="EMBL" id="VENP01000002">
    <property type="protein sequence ID" value="TNU76967.1"/>
    <property type="molecule type" value="Genomic_DNA"/>
</dbReference>
<comment type="caution">
    <text evidence="3">The sequence shown here is derived from an EMBL/GenBank/DDBJ whole genome shotgun (WGS) entry which is preliminary data.</text>
</comment>
<dbReference type="PANTHER" id="PTHR43777:SF1">
    <property type="entry name" value="MOLYBDENUM COFACTOR CYTIDYLYLTRANSFERASE"/>
    <property type="match status" value="1"/>
</dbReference>
<reference evidence="3 4" key="1">
    <citation type="submission" date="2019-06" db="EMBL/GenBank/DDBJ databases">
        <title>Draft genome sequence of Miniimonas arenae KCTC 19750T isolated from sea sand.</title>
        <authorList>
            <person name="Park S.-J."/>
        </authorList>
    </citation>
    <scope>NUCLEOTIDE SEQUENCE [LARGE SCALE GENOMIC DNA]</scope>
    <source>
        <strain evidence="3 4">KCTC 19750</strain>
    </source>
</reference>
<protein>
    <submittedName>
        <fullName evidence="3">Nucleotidyltransferase family protein</fullName>
    </submittedName>
</protein>
<keyword evidence="4" id="KW-1185">Reference proteome</keyword>
<proteinExistence type="predicted"/>
<evidence type="ECO:0000313" key="3">
    <source>
        <dbReference type="EMBL" id="TNU76967.1"/>
    </source>
</evidence>